<evidence type="ECO:0000313" key="8">
    <source>
        <dbReference type="EMBL" id="GGH88825.1"/>
    </source>
</evidence>
<dbReference type="InterPro" id="IPR001117">
    <property type="entry name" value="Cu-oxidase_2nd"/>
</dbReference>
<dbReference type="Pfam" id="PF07732">
    <property type="entry name" value="Cu-oxidase_3"/>
    <property type="match status" value="1"/>
</dbReference>
<dbReference type="CDD" id="cd13896">
    <property type="entry name" value="CuRO_3_CopA"/>
    <property type="match status" value="1"/>
</dbReference>
<evidence type="ECO:0000259" key="7">
    <source>
        <dbReference type="Pfam" id="PF07732"/>
    </source>
</evidence>
<feature type="domain" description="Plastocyanin-like" evidence="6">
    <location>
        <begin position="463"/>
        <end position="573"/>
    </location>
</feature>
<evidence type="ECO:0000256" key="2">
    <source>
        <dbReference type="ARBA" id="ARBA00023002"/>
    </source>
</evidence>
<dbReference type="Proteomes" id="UP000637774">
    <property type="component" value="Unassembled WGS sequence"/>
</dbReference>
<dbReference type="PANTHER" id="PTHR11709">
    <property type="entry name" value="MULTI-COPPER OXIDASE"/>
    <property type="match status" value="1"/>
</dbReference>
<name>A0ABQ2ACZ5_9BACT</name>
<organism evidence="8 9">
    <name type="scientific">Hymenobacter frigidus</name>
    <dbReference type="NCBI Taxonomy" id="1524095"/>
    <lineage>
        <taxon>Bacteria</taxon>
        <taxon>Pseudomonadati</taxon>
        <taxon>Bacteroidota</taxon>
        <taxon>Cytophagia</taxon>
        <taxon>Cytophagales</taxon>
        <taxon>Hymenobacteraceae</taxon>
        <taxon>Hymenobacter</taxon>
    </lineage>
</organism>
<evidence type="ECO:0000256" key="3">
    <source>
        <dbReference type="ARBA" id="ARBA00023008"/>
    </source>
</evidence>
<feature type="domain" description="Plastocyanin-like" evidence="5">
    <location>
        <begin position="169"/>
        <end position="312"/>
    </location>
</feature>
<feature type="compositionally biased region" description="Low complexity" evidence="4">
    <location>
        <begin position="23"/>
        <end position="38"/>
    </location>
</feature>
<keyword evidence="1" id="KW-0479">Metal-binding</keyword>
<evidence type="ECO:0008006" key="10">
    <source>
        <dbReference type="Google" id="ProtNLM"/>
    </source>
</evidence>
<keyword evidence="3" id="KW-0186">Copper</keyword>
<feature type="compositionally biased region" description="Low complexity" evidence="4">
    <location>
        <begin position="1"/>
        <end position="15"/>
    </location>
</feature>
<keyword evidence="2" id="KW-0560">Oxidoreductase</keyword>
<dbReference type="SUPFAM" id="SSF49503">
    <property type="entry name" value="Cupredoxins"/>
    <property type="match status" value="3"/>
</dbReference>
<feature type="region of interest" description="Disordered" evidence="4">
    <location>
        <begin position="1"/>
        <end position="38"/>
    </location>
</feature>
<dbReference type="InterPro" id="IPR045087">
    <property type="entry name" value="Cu-oxidase_fam"/>
</dbReference>
<proteinExistence type="predicted"/>
<feature type="region of interest" description="Disordered" evidence="4">
    <location>
        <begin position="371"/>
        <end position="426"/>
    </location>
</feature>
<feature type="compositionally biased region" description="Basic and acidic residues" evidence="4">
    <location>
        <begin position="408"/>
        <end position="418"/>
    </location>
</feature>
<protein>
    <recommendedName>
        <fullName evidence="10">Copper oxidase</fullName>
    </recommendedName>
</protein>
<evidence type="ECO:0000259" key="6">
    <source>
        <dbReference type="Pfam" id="PF07731"/>
    </source>
</evidence>
<keyword evidence="9" id="KW-1185">Reference proteome</keyword>
<dbReference type="PROSITE" id="PS00080">
    <property type="entry name" value="MULTICOPPER_OXIDASE2"/>
    <property type="match status" value="1"/>
</dbReference>
<dbReference type="InterPro" id="IPR008972">
    <property type="entry name" value="Cupredoxin"/>
</dbReference>
<evidence type="ECO:0000313" key="9">
    <source>
        <dbReference type="Proteomes" id="UP000637774"/>
    </source>
</evidence>
<accession>A0ABQ2ACZ5</accession>
<dbReference type="InterPro" id="IPR011707">
    <property type="entry name" value="Cu-oxidase-like_N"/>
</dbReference>
<evidence type="ECO:0000259" key="5">
    <source>
        <dbReference type="Pfam" id="PF00394"/>
    </source>
</evidence>
<gene>
    <name evidence="8" type="ORF">GCM10011495_30990</name>
</gene>
<dbReference type="Pfam" id="PF07731">
    <property type="entry name" value="Cu-oxidase_2"/>
    <property type="match status" value="1"/>
</dbReference>
<comment type="caution">
    <text evidence="8">The sequence shown here is derived from an EMBL/GenBank/DDBJ whole genome shotgun (WGS) entry which is preliminary data.</text>
</comment>
<evidence type="ECO:0000256" key="4">
    <source>
        <dbReference type="SAM" id="MobiDB-lite"/>
    </source>
</evidence>
<dbReference type="InterPro" id="IPR034279">
    <property type="entry name" value="CuRO_3_CopA"/>
</dbReference>
<reference evidence="9" key="1">
    <citation type="journal article" date="2019" name="Int. J. Syst. Evol. Microbiol.">
        <title>The Global Catalogue of Microorganisms (GCM) 10K type strain sequencing project: providing services to taxonomists for standard genome sequencing and annotation.</title>
        <authorList>
            <consortium name="The Broad Institute Genomics Platform"/>
            <consortium name="The Broad Institute Genome Sequencing Center for Infectious Disease"/>
            <person name="Wu L."/>
            <person name="Ma J."/>
        </authorList>
    </citation>
    <scope>NUCLEOTIDE SEQUENCE [LARGE SCALE GENOMIC DNA]</scope>
    <source>
        <strain evidence="9">CGMCC 1.14966</strain>
    </source>
</reference>
<dbReference type="Pfam" id="PF00394">
    <property type="entry name" value="Cu-oxidase"/>
    <property type="match status" value="1"/>
</dbReference>
<feature type="domain" description="Plastocyanin-like" evidence="7">
    <location>
        <begin position="56"/>
        <end position="162"/>
    </location>
</feature>
<dbReference type="InterPro" id="IPR011706">
    <property type="entry name" value="Cu-oxidase_C"/>
</dbReference>
<dbReference type="EMBL" id="BMGY01000035">
    <property type="protein sequence ID" value="GGH88825.1"/>
    <property type="molecule type" value="Genomic_DNA"/>
</dbReference>
<evidence type="ECO:0000256" key="1">
    <source>
        <dbReference type="ARBA" id="ARBA00022723"/>
    </source>
</evidence>
<dbReference type="PANTHER" id="PTHR11709:SF394">
    <property type="entry name" value="FI03373P-RELATED"/>
    <property type="match status" value="1"/>
</dbReference>
<dbReference type="Gene3D" id="2.60.40.420">
    <property type="entry name" value="Cupredoxins - blue copper proteins"/>
    <property type="match status" value="3"/>
</dbReference>
<dbReference type="InterPro" id="IPR002355">
    <property type="entry name" value="Cu_oxidase_Cu_BS"/>
</dbReference>
<sequence>MAQTMPGMQMPASAAPQPPRTVPAPKAAPAGATTGARPAQVGKRVEYDLYVMDSLVNFTGKIRSAVVINGRLPGPTLRFTEGDTAVVRVHNRLKGATSMHWHGLILPNAQDGVPYLNTAPILPGTTHTFTFPLVQHGTYWYHAHGLEEQLGMYGSFVIQPKESKPAMREYVLLLSDWTDERPAEVLRYLKRAGEWYAVKKGATQSYGEALAAGYFKDKVKQEWGRMPAMDVSDVFYNKFLVNGQEQAYFKDAQPGEVVRLRVINGGTSSYFHLQYAGGPLQVVAADGNDVVPFPVTKLEIATAETYDLLITVPPIGAAELRATSSDVTGYTSAYFGSGEAMKAPDLPKLDYFQLTREMNQMGPMTGLSADGAGQMSTAKKGQAAPNAGDMKGMKMQNSPEPAAPVPTPRDRPMNRQERNGLSMGSLQDQGIGMDMGGMAGEFNYNRLRAPRPTTLDSTHKWREIKLTLTGNMLRYIWSFDNKTLSVADAIPIRKGENVRMVLQNLTMMRHPLHLHGHVFRLVNAQGAYSPMKNTFDIPSMSVVTIEFAANAEQDWFFHCHTLYHMAAGMGRVISYEGSPQNEFAKTGYKVVKAGDNARYPWLDFSVHSQATFLEANVSNNKNALEFEGRFNYRGDYETETHLLRYLDKRQFLAAYVGFDSRNNKTLRTESETNTKNNRRVVDAGVYYLLPLLVRSEWRVDNTGKLRLQLERRDLPLSNNVFADLRVNTDKEYTVGFRYMVRKCLSLSTNYDSDYKWGAGLTFHY</sequence>